<proteinExistence type="predicted"/>
<accession>A0A644WJM9</accession>
<name>A0A644WJM9_9ZZZZ</name>
<dbReference type="EMBL" id="VSSQ01000998">
    <property type="protein sequence ID" value="MPM03980.1"/>
    <property type="molecule type" value="Genomic_DNA"/>
</dbReference>
<dbReference type="Pfam" id="PF00395">
    <property type="entry name" value="SLH"/>
    <property type="match status" value="2"/>
</dbReference>
<organism evidence="2">
    <name type="scientific">bioreactor metagenome</name>
    <dbReference type="NCBI Taxonomy" id="1076179"/>
    <lineage>
        <taxon>unclassified sequences</taxon>
        <taxon>metagenomes</taxon>
        <taxon>ecological metagenomes</taxon>
    </lineage>
</organism>
<feature type="domain" description="SLH" evidence="1">
    <location>
        <begin position="228"/>
        <end position="291"/>
    </location>
</feature>
<feature type="domain" description="SLH" evidence="1">
    <location>
        <begin position="295"/>
        <end position="366"/>
    </location>
</feature>
<sequence length="366" mass="40610">MKKKILAVLMALVITAGLMPCAYAWNEDVPQSLEAATLNKIEVLNDEDGAPYFQLEIKFPQSFMDLSEERPADGNTWIDYYWKIDDGSWEIFSSGMTDTFFDPSYGCAVSGQANTYRVPYIYPEDEGGANEIVIKDHTYTLKVLLSYCYYDETGEYFSIGSEFSNELSIGSGSFYKNISDWAKPELQDAYDLGLIPDILIGADMTKPITREEFCELAVLLYEKSTGNSSEPITPNPFSDTTNTQILKAFKLGITTGTSATTFSPNVLINREQCAAMLFRAIKAMKPNGDFSIEGVKDFPDQSNISSWAAEATKYMFKIGIITGDSNGDFMPKATTTAQEAAGYGMATREQAIALSVRTYEKMPNLK</sequence>
<comment type="caution">
    <text evidence="2">The sequence shown here is derived from an EMBL/GenBank/DDBJ whole genome shotgun (WGS) entry which is preliminary data.</text>
</comment>
<gene>
    <name evidence="2" type="ORF">SDC9_50247</name>
</gene>
<dbReference type="PROSITE" id="PS51272">
    <property type="entry name" value="SLH"/>
    <property type="match status" value="2"/>
</dbReference>
<reference evidence="2" key="1">
    <citation type="submission" date="2019-08" db="EMBL/GenBank/DDBJ databases">
        <authorList>
            <person name="Kucharzyk K."/>
            <person name="Murdoch R.W."/>
            <person name="Higgins S."/>
            <person name="Loffler F."/>
        </authorList>
    </citation>
    <scope>NUCLEOTIDE SEQUENCE</scope>
</reference>
<dbReference type="AlphaFoldDB" id="A0A644WJM9"/>
<dbReference type="InterPro" id="IPR001119">
    <property type="entry name" value="SLH_dom"/>
</dbReference>
<evidence type="ECO:0000313" key="2">
    <source>
        <dbReference type="EMBL" id="MPM03980.1"/>
    </source>
</evidence>
<protein>
    <recommendedName>
        <fullName evidence="1">SLH domain-containing protein</fullName>
    </recommendedName>
</protein>
<evidence type="ECO:0000259" key="1">
    <source>
        <dbReference type="PROSITE" id="PS51272"/>
    </source>
</evidence>